<name>A0A6M4X4Y0_9ACTN</name>
<accession>A0A6M4X4Y0</accession>
<dbReference type="Proteomes" id="UP000502665">
    <property type="component" value="Chromosome"/>
</dbReference>
<keyword evidence="2" id="KW-1185">Reference proteome</keyword>
<evidence type="ECO:0000313" key="1">
    <source>
        <dbReference type="EMBL" id="QJT06871.1"/>
    </source>
</evidence>
<reference evidence="1" key="1">
    <citation type="submission" date="2020-03" db="EMBL/GenBank/DDBJ databases">
        <title>Molecular networking-based the target discovery of potent antiproliferative macrolactams: 5/6/7/16 polycyclic ansamycins and glycosylated trienomycin from Streptomyces cacaoi subsp. asoensis.</title>
        <authorList>
            <person name="Liu L.-L."/>
        </authorList>
    </citation>
    <scope>NUCLEOTIDE SEQUENCE [LARGE SCALE GENOMIC DNA]</scope>
    <source>
        <strain evidence="1">H2S5</strain>
    </source>
</reference>
<organism evidence="1 2">
    <name type="scientific">Streptomyces asoensis</name>
    <dbReference type="NCBI Taxonomy" id="249586"/>
    <lineage>
        <taxon>Bacteria</taxon>
        <taxon>Bacillati</taxon>
        <taxon>Actinomycetota</taxon>
        <taxon>Actinomycetes</taxon>
        <taxon>Kitasatosporales</taxon>
        <taxon>Streptomycetaceae</taxon>
        <taxon>Streptomyces</taxon>
    </lineage>
</organism>
<protein>
    <submittedName>
        <fullName evidence="1">Uncharacterized protein</fullName>
    </submittedName>
</protein>
<dbReference type="AlphaFoldDB" id="A0A6M4X4Y0"/>
<gene>
    <name evidence="1" type="ORF">G9272_16790</name>
</gene>
<sequence>MNPQERSLRARLAVHKSWANTLDPKSRTAKARAARAARFEAKARELHPGATPEQIARVAEHLKKAHYAAMALASAKARRVRKQAAQPAA</sequence>
<dbReference type="EMBL" id="CP049838">
    <property type="protein sequence ID" value="QJT06871.1"/>
    <property type="molecule type" value="Genomic_DNA"/>
</dbReference>
<proteinExistence type="predicted"/>
<evidence type="ECO:0000313" key="2">
    <source>
        <dbReference type="Proteomes" id="UP000502665"/>
    </source>
</evidence>